<comment type="caution">
    <text evidence="3">The sequence shown here is derived from an EMBL/GenBank/DDBJ whole genome shotgun (WGS) entry which is preliminary data.</text>
</comment>
<organism evidence="3 4">
    <name type="scientific">Aporhodopirellula aestuarii</name>
    <dbReference type="NCBI Taxonomy" id="2950107"/>
    <lineage>
        <taxon>Bacteria</taxon>
        <taxon>Pseudomonadati</taxon>
        <taxon>Planctomycetota</taxon>
        <taxon>Planctomycetia</taxon>
        <taxon>Pirellulales</taxon>
        <taxon>Pirellulaceae</taxon>
        <taxon>Aporhodopirellula</taxon>
    </lineage>
</organism>
<name>A0ABT0U895_9BACT</name>
<keyword evidence="4" id="KW-1185">Reference proteome</keyword>
<evidence type="ECO:0000313" key="3">
    <source>
        <dbReference type="EMBL" id="MCM2373139.1"/>
    </source>
</evidence>
<feature type="chain" id="PRO_5046506051" description="Secreted protein" evidence="2">
    <location>
        <begin position="29"/>
        <end position="81"/>
    </location>
</feature>
<feature type="region of interest" description="Disordered" evidence="1">
    <location>
        <begin position="26"/>
        <end position="48"/>
    </location>
</feature>
<feature type="signal peptide" evidence="2">
    <location>
        <begin position="1"/>
        <end position="28"/>
    </location>
</feature>
<gene>
    <name evidence="3" type="ORF">NB063_21220</name>
</gene>
<evidence type="ECO:0000256" key="1">
    <source>
        <dbReference type="SAM" id="MobiDB-lite"/>
    </source>
</evidence>
<dbReference type="EMBL" id="JAMQBK010000060">
    <property type="protein sequence ID" value="MCM2373139.1"/>
    <property type="molecule type" value="Genomic_DNA"/>
</dbReference>
<feature type="compositionally biased region" description="Basic and acidic residues" evidence="1">
    <location>
        <begin position="33"/>
        <end position="48"/>
    </location>
</feature>
<protein>
    <recommendedName>
        <fullName evidence="5">Secreted protein</fullName>
    </recommendedName>
</protein>
<proteinExistence type="predicted"/>
<reference evidence="3 4" key="1">
    <citation type="journal article" date="2022" name="Syst. Appl. Microbiol.">
        <title>Rhodopirellula aestuarii sp. nov., a novel member of the genus Rhodopirellula isolated from brackish sediments collected in the Tagus River estuary, Portugal.</title>
        <authorList>
            <person name="Vitorino I.R."/>
            <person name="Klimek D."/>
            <person name="Calusinska M."/>
            <person name="Lobo-da-Cunha A."/>
            <person name="Vasconcelos V."/>
            <person name="Lage O.M."/>
        </authorList>
    </citation>
    <scope>NUCLEOTIDE SEQUENCE [LARGE SCALE GENOMIC DNA]</scope>
    <source>
        <strain evidence="3 4">ICT_H3.1</strain>
    </source>
</reference>
<dbReference type="PROSITE" id="PS51257">
    <property type="entry name" value="PROKAR_LIPOPROTEIN"/>
    <property type="match status" value="1"/>
</dbReference>
<evidence type="ECO:0000256" key="2">
    <source>
        <dbReference type="SAM" id="SignalP"/>
    </source>
</evidence>
<dbReference type="Proteomes" id="UP001202961">
    <property type="component" value="Unassembled WGS sequence"/>
</dbReference>
<evidence type="ECO:0008006" key="5">
    <source>
        <dbReference type="Google" id="ProtNLM"/>
    </source>
</evidence>
<dbReference type="RefSeq" id="WP_250930769.1">
    <property type="nucleotide sequence ID" value="NZ_JAMQBK010000060.1"/>
</dbReference>
<keyword evidence="2" id="KW-0732">Signal</keyword>
<accession>A0ABT0U895</accession>
<evidence type="ECO:0000313" key="4">
    <source>
        <dbReference type="Proteomes" id="UP001202961"/>
    </source>
</evidence>
<sequence length="81" mass="8662">MKKFPRRHESIFVALLVLSVVGCGGSGASTSPDKGELERFLDSNPDLRDNDMTVLDEDPSAGVSNADIEAELRELGDPGSE</sequence>